<organism evidence="2 3">
    <name type="scientific">Halogeometricum rufum</name>
    <dbReference type="NCBI Taxonomy" id="553469"/>
    <lineage>
        <taxon>Archaea</taxon>
        <taxon>Methanobacteriati</taxon>
        <taxon>Methanobacteriota</taxon>
        <taxon>Stenosarchaea group</taxon>
        <taxon>Halobacteria</taxon>
        <taxon>Halobacteriales</taxon>
        <taxon>Haloferacaceae</taxon>
        <taxon>Halogeometricum</taxon>
    </lineage>
</organism>
<keyword evidence="1" id="KW-1133">Transmembrane helix</keyword>
<dbReference type="InterPro" id="IPR055941">
    <property type="entry name" value="DUF7519"/>
</dbReference>
<feature type="transmembrane region" description="Helical" evidence="1">
    <location>
        <begin position="81"/>
        <end position="102"/>
    </location>
</feature>
<gene>
    <name evidence="2" type="ORF">SAMN04487947_0874</name>
</gene>
<evidence type="ECO:0000313" key="2">
    <source>
        <dbReference type="EMBL" id="SFR39544.1"/>
    </source>
</evidence>
<dbReference type="AlphaFoldDB" id="A0A1I6GBG4"/>
<feature type="transmembrane region" description="Helical" evidence="1">
    <location>
        <begin position="114"/>
        <end position="140"/>
    </location>
</feature>
<dbReference type="Pfam" id="PF24363">
    <property type="entry name" value="DUF7519"/>
    <property type="match status" value="1"/>
</dbReference>
<feature type="transmembrane region" description="Helical" evidence="1">
    <location>
        <begin position="146"/>
        <end position="164"/>
    </location>
</feature>
<dbReference type="EMBL" id="FOYT01000001">
    <property type="protein sequence ID" value="SFR39544.1"/>
    <property type="molecule type" value="Genomic_DNA"/>
</dbReference>
<dbReference type="Proteomes" id="UP000198531">
    <property type="component" value="Unassembled WGS sequence"/>
</dbReference>
<keyword evidence="1" id="KW-0812">Transmembrane</keyword>
<feature type="transmembrane region" description="Helical" evidence="1">
    <location>
        <begin position="56"/>
        <end position="75"/>
    </location>
</feature>
<evidence type="ECO:0000256" key="1">
    <source>
        <dbReference type="SAM" id="Phobius"/>
    </source>
</evidence>
<protein>
    <submittedName>
        <fullName evidence="2">Uncharacterized protein</fullName>
    </submittedName>
</protein>
<name>A0A1I6GBG4_9EURY</name>
<keyword evidence="3" id="KW-1185">Reference proteome</keyword>
<evidence type="ECO:0000313" key="3">
    <source>
        <dbReference type="Proteomes" id="UP000198531"/>
    </source>
</evidence>
<dbReference type="RefSeq" id="WP_089804929.1">
    <property type="nucleotide sequence ID" value="NZ_FOYT01000001.1"/>
</dbReference>
<keyword evidence="1" id="KW-0472">Membrane</keyword>
<dbReference type="STRING" id="553469.SAMN04487947_0874"/>
<feature type="transmembrane region" description="Helical" evidence="1">
    <location>
        <begin position="20"/>
        <end position="49"/>
    </location>
</feature>
<sequence length="178" mass="17634">MTEITRRPATAGVSLSMVAATVGFVGVALAAAGAAAPAAVGVVVLALGLYRGSRRVVTFGASALFVGILYAGVQGGAAEPLLLAALGTVVSWDAGEYAIGVGEQLGRDADTTRLTLVHSATTLLVGVAGAAVVYAVYLSVGGSQPVAALVLVLLGAIALVAALRGRREEGGTVRGHRR</sequence>
<accession>A0A1I6GBG4</accession>
<proteinExistence type="predicted"/>
<dbReference type="OrthoDB" id="282867at2157"/>
<reference evidence="3" key="1">
    <citation type="submission" date="2016-10" db="EMBL/GenBank/DDBJ databases">
        <authorList>
            <person name="Varghese N."/>
            <person name="Submissions S."/>
        </authorList>
    </citation>
    <scope>NUCLEOTIDE SEQUENCE [LARGE SCALE GENOMIC DNA]</scope>
    <source>
        <strain evidence="3">CGMCC 1.7736</strain>
    </source>
</reference>